<evidence type="ECO:0000313" key="2">
    <source>
        <dbReference type="Proteomes" id="UP001186974"/>
    </source>
</evidence>
<keyword evidence="2" id="KW-1185">Reference proteome</keyword>
<reference evidence="1" key="1">
    <citation type="submission" date="2024-09" db="EMBL/GenBank/DDBJ databases">
        <title>Black Yeasts Isolated from many extreme environments.</title>
        <authorList>
            <person name="Coleine C."/>
            <person name="Stajich J.E."/>
            <person name="Selbmann L."/>
        </authorList>
    </citation>
    <scope>NUCLEOTIDE SEQUENCE</scope>
    <source>
        <strain evidence="1">CCFEE 5737</strain>
    </source>
</reference>
<accession>A0ACC3DHT4</accession>
<proteinExistence type="predicted"/>
<protein>
    <submittedName>
        <fullName evidence="1">Uncharacterized protein</fullName>
    </submittedName>
</protein>
<dbReference type="Proteomes" id="UP001186974">
    <property type="component" value="Unassembled WGS sequence"/>
</dbReference>
<organism evidence="1 2">
    <name type="scientific">Coniosporium uncinatum</name>
    <dbReference type="NCBI Taxonomy" id="93489"/>
    <lineage>
        <taxon>Eukaryota</taxon>
        <taxon>Fungi</taxon>
        <taxon>Dikarya</taxon>
        <taxon>Ascomycota</taxon>
        <taxon>Pezizomycotina</taxon>
        <taxon>Dothideomycetes</taxon>
        <taxon>Dothideomycetes incertae sedis</taxon>
        <taxon>Coniosporium</taxon>
    </lineage>
</organism>
<name>A0ACC3DHT4_9PEZI</name>
<dbReference type="EMBL" id="JAWDJW010004376">
    <property type="protein sequence ID" value="KAK3076097.1"/>
    <property type="molecule type" value="Genomic_DNA"/>
</dbReference>
<evidence type="ECO:0000313" key="1">
    <source>
        <dbReference type="EMBL" id="KAK3076097.1"/>
    </source>
</evidence>
<comment type="caution">
    <text evidence="1">The sequence shown here is derived from an EMBL/GenBank/DDBJ whole genome shotgun (WGS) entry which is preliminary data.</text>
</comment>
<sequence length="428" mass="46553">MPWRPLPRIAFGVCIYPFQPSSVADLPLEIGDELYIIEQGGSTGEWYRGYLVAPPSLLAGLTSVKGQTLEARVFSGIFPKCCVDVREVLGEDRIHSQDEATTSQAPASRRVTANGEKLEPQTNGVLTPSLSASPSPTRAGAGRNELESTADGKMRNGSGTAGSSSRLTLDAPKGHRMSSMELRIRPSDGSQIPSLPLSPSSIGFRDSAAPKPPAPVPMLKIGDETPTSGQEPLVDEIASCLREWHSTKLHELLLSRRYKDLDKMSELVQRLDTARRQFLHKVLTAHELRQLREKTVWDLVHGNKMLSGEVIVRSPSQRGRILTADDSPVEVTKLQSTMSLLDGRIINNPVEEHTLYHLLVDVVGALGETGSSITLAVHLCLKRPESTFEPLSEVFAMDVTKAENPAHALEGNMKTLFTDLSSADLGEG</sequence>
<feature type="non-terminal residue" evidence="1">
    <location>
        <position position="428"/>
    </location>
</feature>
<gene>
    <name evidence="1" type="ORF">LTS18_013929</name>
</gene>